<evidence type="ECO:0000313" key="8">
    <source>
        <dbReference type="Proteomes" id="UP000749311"/>
    </source>
</evidence>
<dbReference type="Proteomes" id="UP000749311">
    <property type="component" value="Unassembled WGS sequence"/>
</dbReference>
<dbReference type="Gene3D" id="2.30.40.10">
    <property type="entry name" value="Urease, subunit C, domain 1"/>
    <property type="match status" value="1"/>
</dbReference>
<name>A0ABX0SMJ6_9ACTN</name>
<accession>A0ABX0SMJ6</accession>
<evidence type="ECO:0000256" key="1">
    <source>
        <dbReference type="ARBA" id="ARBA00010716"/>
    </source>
</evidence>
<protein>
    <submittedName>
        <fullName evidence="7">N-acetylglucosamine-6-phosphate deacetylase</fullName>
        <ecNumber evidence="7">3.5.1.25</ecNumber>
    </submittedName>
</protein>
<dbReference type="InterPro" id="IPR011059">
    <property type="entry name" value="Metal-dep_hydrolase_composite"/>
</dbReference>
<keyword evidence="2" id="KW-0479">Metal-binding</keyword>
<dbReference type="Pfam" id="PF01979">
    <property type="entry name" value="Amidohydro_1"/>
    <property type="match status" value="1"/>
</dbReference>
<gene>
    <name evidence="7" type="ORF">FB473_002952</name>
</gene>
<organism evidence="7 8">
    <name type="scientific">Brooklawnia cerclae</name>
    <dbReference type="NCBI Taxonomy" id="349934"/>
    <lineage>
        <taxon>Bacteria</taxon>
        <taxon>Bacillati</taxon>
        <taxon>Actinomycetota</taxon>
        <taxon>Actinomycetes</taxon>
        <taxon>Propionibacteriales</taxon>
        <taxon>Propionibacteriaceae</taxon>
        <taxon>Brooklawnia</taxon>
    </lineage>
</organism>
<evidence type="ECO:0000256" key="5">
    <source>
        <dbReference type="PIRNR" id="PIRNR038994"/>
    </source>
</evidence>
<evidence type="ECO:0000256" key="4">
    <source>
        <dbReference type="ARBA" id="ARBA00023277"/>
    </source>
</evidence>
<sequence length="375" mass="39254">MQITGPGVTATGRIQPVTITITDEQITAVEPQTGRAWDHDGFILPGLVDTHCHGGGGFAFTDPDIEAAASAAEYQHRRGATTVFGSLVTASPDDLLRSVRMLSELCDDGLLDGIHLEGPWLSPAQRGAHDPRWLRVPDPVEIDRLLRAAGGYLRQVTLAPEIEDADLLIDALVEEGVHIAIGHTAASYDVVQHAIGCGADVATHLFNGMDQWHHRSPGPIPALLAAAASGQATVELIGDGVHLAPETVAAVLTMLPPGRVVFVSDAIAAAGMPDGSHLLGTMPVRVTGGVARLDQPGDEPPLAGGTSHLADQLRLLAGMPDVIAATTSTPARLYGLADRGVLKVGARADLLLVDSAFGVQRVMRRGRWLDPVASS</sequence>
<dbReference type="RefSeq" id="WP_167170267.1">
    <property type="nucleotide sequence ID" value="NZ_BAAAOO010000009.1"/>
</dbReference>
<dbReference type="PANTHER" id="PTHR11113:SF14">
    <property type="entry name" value="N-ACETYLGLUCOSAMINE-6-PHOSPHATE DEACETYLASE"/>
    <property type="match status" value="1"/>
</dbReference>
<dbReference type="PANTHER" id="PTHR11113">
    <property type="entry name" value="N-ACETYLGLUCOSAMINE-6-PHOSPHATE DEACETYLASE"/>
    <property type="match status" value="1"/>
</dbReference>
<reference evidence="7 8" key="1">
    <citation type="submission" date="2020-02" db="EMBL/GenBank/DDBJ databases">
        <title>Sequencing the genomes of 1000 actinobacteria strains.</title>
        <authorList>
            <person name="Klenk H.-P."/>
        </authorList>
    </citation>
    <scope>NUCLEOTIDE SEQUENCE [LARGE SCALE GENOMIC DNA]</scope>
    <source>
        <strain evidence="7 8">DSM 19609</strain>
    </source>
</reference>
<keyword evidence="4 5" id="KW-0119">Carbohydrate metabolism</keyword>
<dbReference type="EMBL" id="JAAMOZ010000002">
    <property type="protein sequence ID" value="NIH58260.1"/>
    <property type="molecule type" value="Genomic_DNA"/>
</dbReference>
<evidence type="ECO:0000259" key="6">
    <source>
        <dbReference type="Pfam" id="PF01979"/>
    </source>
</evidence>
<keyword evidence="3 5" id="KW-0378">Hydrolase</keyword>
<dbReference type="Gene3D" id="3.20.20.140">
    <property type="entry name" value="Metal-dependent hydrolases"/>
    <property type="match status" value="1"/>
</dbReference>
<keyword evidence="8" id="KW-1185">Reference proteome</keyword>
<evidence type="ECO:0000256" key="3">
    <source>
        <dbReference type="ARBA" id="ARBA00022801"/>
    </source>
</evidence>
<comment type="caution">
    <text evidence="7">The sequence shown here is derived from an EMBL/GenBank/DDBJ whole genome shotgun (WGS) entry which is preliminary data.</text>
</comment>
<dbReference type="InterPro" id="IPR006680">
    <property type="entry name" value="Amidohydro-rel"/>
</dbReference>
<comment type="similarity">
    <text evidence="1 5">Belongs to the metallo-dependent hydrolases superfamily. NagA family.</text>
</comment>
<evidence type="ECO:0000256" key="2">
    <source>
        <dbReference type="ARBA" id="ARBA00022723"/>
    </source>
</evidence>
<dbReference type="SUPFAM" id="SSF51338">
    <property type="entry name" value="Composite domain of metallo-dependent hydrolases"/>
    <property type="match status" value="1"/>
</dbReference>
<dbReference type="EC" id="3.5.1.25" evidence="7"/>
<feature type="domain" description="Amidohydrolase-related" evidence="6">
    <location>
        <begin position="42"/>
        <end position="368"/>
    </location>
</feature>
<dbReference type="InterPro" id="IPR003764">
    <property type="entry name" value="GlcNAc_6-P_deAcase"/>
</dbReference>
<dbReference type="SUPFAM" id="SSF51556">
    <property type="entry name" value="Metallo-dependent hydrolases"/>
    <property type="match status" value="1"/>
</dbReference>
<dbReference type="PIRSF" id="PIRSF038994">
    <property type="entry name" value="NagA"/>
    <property type="match status" value="1"/>
</dbReference>
<evidence type="ECO:0000313" key="7">
    <source>
        <dbReference type="EMBL" id="NIH58260.1"/>
    </source>
</evidence>
<dbReference type="InterPro" id="IPR032466">
    <property type="entry name" value="Metal_Hydrolase"/>
</dbReference>
<proteinExistence type="inferred from homology"/>
<dbReference type="GO" id="GO:0008448">
    <property type="term" value="F:N-acetylglucosamine-6-phosphate deacetylase activity"/>
    <property type="evidence" value="ECO:0007669"/>
    <property type="project" value="UniProtKB-EC"/>
</dbReference>